<dbReference type="RefSeq" id="WP_235322778.1">
    <property type="nucleotide sequence ID" value="NZ_JAFBIT010000001.1"/>
</dbReference>
<dbReference type="Gene3D" id="1.10.150.240">
    <property type="entry name" value="Putative phosphatase, domain 2"/>
    <property type="match status" value="1"/>
</dbReference>
<dbReference type="SUPFAM" id="SSF56784">
    <property type="entry name" value="HAD-like"/>
    <property type="match status" value="1"/>
</dbReference>
<evidence type="ECO:0000313" key="1">
    <source>
        <dbReference type="EMBL" id="MCF2651776.1"/>
    </source>
</evidence>
<dbReference type="InterPro" id="IPR023198">
    <property type="entry name" value="PGP-like_dom2"/>
</dbReference>
<dbReference type="InterPro" id="IPR023214">
    <property type="entry name" value="HAD_sf"/>
</dbReference>
<organism evidence="1 2">
    <name type="scientific">Anaeromassilibacillus senegalensis</name>
    <dbReference type="NCBI Taxonomy" id="1673717"/>
    <lineage>
        <taxon>Bacteria</taxon>
        <taxon>Bacillati</taxon>
        <taxon>Bacillota</taxon>
        <taxon>Clostridia</taxon>
        <taxon>Eubacteriales</taxon>
        <taxon>Acutalibacteraceae</taxon>
        <taxon>Anaeromassilibacillus</taxon>
    </lineage>
</organism>
<keyword evidence="2" id="KW-1185">Reference proteome</keyword>
<sequence>MYKYLLFDADHTLLDFNRDMEIAFKRMYSGAELDRQLPFSSAVLETYSRCNNRWWRRFEQGLCTKPELYRSRFIDFFAETGIEGADPDQLHTLYFDALGETGSVFDGALELLAALSKRFEIYIVTNGNAASQRTRLQNSGLMKYVRDYFISEMAGTAKPDKRYFDYVLAHLPGAVPAECIVIGDSLTSDMLGAVNAGMDSIWYNPGHAENPEHLPITYEAANYADILRILTAGEA</sequence>
<name>A0ABS9CKW7_9FIRM</name>
<dbReference type="PANTHER" id="PTHR47478:SF1">
    <property type="entry name" value="PYRIMIDINE 5'-NUCLEOTIDASE YJJG"/>
    <property type="match status" value="1"/>
</dbReference>
<dbReference type="InterPro" id="IPR011951">
    <property type="entry name" value="HAD-SF_hydro_IA_YjjG/PynA"/>
</dbReference>
<accession>A0ABS9CKW7</accession>
<dbReference type="SFLD" id="SFLDS00003">
    <property type="entry name" value="Haloacid_Dehalogenase"/>
    <property type="match status" value="1"/>
</dbReference>
<comment type="caution">
    <text evidence="1">The sequence shown here is derived from an EMBL/GenBank/DDBJ whole genome shotgun (WGS) entry which is preliminary data.</text>
</comment>
<dbReference type="Pfam" id="PF00702">
    <property type="entry name" value="Hydrolase"/>
    <property type="match status" value="1"/>
</dbReference>
<dbReference type="SFLD" id="SFLDG01129">
    <property type="entry name" value="C1.5:_HAD__Beta-PGM__Phosphata"/>
    <property type="match status" value="1"/>
</dbReference>
<evidence type="ECO:0000313" key="2">
    <source>
        <dbReference type="Proteomes" id="UP001299220"/>
    </source>
</evidence>
<dbReference type="InterPro" id="IPR006439">
    <property type="entry name" value="HAD-SF_hydro_IA"/>
</dbReference>
<dbReference type="NCBIfam" id="TIGR01549">
    <property type="entry name" value="HAD-SF-IA-v1"/>
    <property type="match status" value="1"/>
</dbReference>
<proteinExistence type="predicted"/>
<dbReference type="InterPro" id="IPR052550">
    <property type="entry name" value="Pyrimidine_5'-ntase_YjjG"/>
</dbReference>
<dbReference type="InterPro" id="IPR036412">
    <property type="entry name" value="HAD-like_sf"/>
</dbReference>
<dbReference type="NCBIfam" id="TIGR02254">
    <property type="entry name" value="YjjG_YfnB"/>
    <property type="match status" value="1"/>
</dbReference>
<dbReference type="Gene3D" id="3.40.50.1000">
    <property type="entry name" value="HAD superfamily/HAD-like"/>
    <property type="match status" value="1"/>
</dbReference>
<dbReference type="EMBL" id="JAFBIT010000001">
    <property type="protein sequence ID" value="MCF2651776.1"/>
    <property type="molecule type" value="Genomic_DNA"/>
</dbReference>
<protein>
    <submittedName>
        <fullName evidence="1">YjjG family noncanonical pyrimidine nucleotidase</fullName>
    </submittedName>
</protein>
<dbReference type="Proteomes" id="UP001299220">
    <property type="component" value="Unassembled WGS sequence"/>
</dbReference>
<reference evidence="1 2" key="1">
    <citation type="submission" date="2020-12" db="EMBL/GenBank/DDBJ databases">
        <title>Whole genome sequences of gut porcine anaerobes.</title>
        <authorList>
            <person name="Kubasova T."/>
            <person name="Jahodarova E."/>
            <person name="Rychlik I."/>
        </authorList>
    </citation>
    <scope>NUCLEOTIDE SEQUENCE [LARGE SCALE GENOMIC DNA]</scope>
    <source>
        <strain evidence="1 2">An867</strain>
    </source>
</reference>
<gene>
    <name evidence="1" type="ORF">JQM67_04105</name>
</gene>
<dbReference type="PANTHER" id="PTHR47478">
    <property type="match status" value="1"/>
</dbReference>